<feature type="compositionally biased region" description="Basic residues" evidence="1">
    <location>
        <begin position="149"/>
        <end position="158"/>
    </location>
</feature>
<gene>
    <name evidence="2" type="ORF">GOODEAATRI_000883</name>
</gene>
<feature type="region of interest" description="Disordered" evidence="1">
    <location>
        <begin position="44"/>
        <end position="63"/>
    </location>
</feature>
<accession>A0ABV0NGH1</accession>
<feature type="region of interest" description="Disordered" evidence="1">
    <location>
        <begin position="83"/>
        <end position="158"/>
    </location>
</feature>
<name>A0ABV0NGH1_9TELE</name>
<reference evidence="2 3" key="1">
    <citation type="submission" date="2021-06" db="EMBL/GenBank/DDBJ databases">
        <authorList>
            <person name="Palmer J.M."/>
        </authorList>
    </citation>
    <scope>NUCLEOTIDE SEQUENCE [LARGE SCALE GENOMIC DNA]</scope>
    <source>
        <strain evidence="2 3">GA_2019</strain>
        <tissue evidence="2">Muscle</tissue>
    </source>
</reference>
<dbReference type="EMBL" id="JAHRIO010040006">
    <property type="protein sequence ID" value="MEQ2170508.1"/>
    <property type="molecule type" value="Genomic_DNA"/>
</dbReference>
<dbReference type="Proteomes" id="UP001476798">
    <property type="component" value="Unassembled WGS sequence"/>
</dbReference>
<keyword evidence="3" id="KW-1185">Reference proteome</keyword>
<evidence type="ECO:0000313" key="2">
    <source>
        <dbReference type="EMBL" id="MEQ2170508.1"/>
    </source>
</evidence>
<comment type="caution">
    <text evidence="2">The sequence shown here is derived from an EMBL/GenBank/DDBJ whole genome shotgun (WGS) entry which is preliminary data.</text>
</comment>
<sequence length="158" mass="17497">MWGQPKVKLERLGLVKDFEKRPKPVVVLKKLSVDQIQRIIRHSKSGKNRFSGKSGKGGMDPEVLKQLPPELLEEIESTMPMYERVKMNKRKRSTVNERPKYAERQGSVTNGTKTEPGSLKKGNVGVPGITGKVGTEKVGEAQGAATVTPKKKSRLHLA</sequence>
<protein>
    <submittedName>
        <fullName evidence="2">Uncharacterized protein</fullName>
    </submittedName>
</protein>
<evidence type="ECO:0000313" key="3">
    <source>
        <dbReference type="Proteomes" id="UP001476798"/>
    </source>
</evidence>
<feature type="compositionally biased region" description="Basic and acidic residues" evidence="1">
    <location>
        <begin position="94"/>
        <end position="103"/>
    </location>
</feature>
<evidence type="ECO:0000256" key="1">
    <source>
        <dbReference type="SAM" id="MobiDB-lite"/>
    </source>
</evidence>
<feature type="compositionally biased region" description="Polar residues" evidence="1">
    <location>
        <begin position="106"/>
        <end position="115"/>
    </location>
</feature>
<proteinExistence type="predicted"/>
<organism evidence="2 3">
    <name type="scientific">Goodea atripinnis</name>
    <dbReference type="NCBI Taxonomy" id="208336"/>
    <lineage>
        <taxon>Eukaryota</taxon>
        <taxon>Metazoa</taxon>
        <taxon>Chordata</taxon>
        <taxon>Craniata</taxon>
        <taxon>Vertebrata</taxon>
        <taxon>Euteleostomi</taxon>
        <taxon>Actinopterygii</taxon>
        <taxon>Neopterygii</taxon>
        <taxon>Teleostei</taxon>
        <taxon>Neoteleostei</taxon>
        <taxon>Acanthomorphata</taxon>
        <taxon>Ovalentaria</taxon>
        <taxon>Atherinomorphae</taxon>
        <taxon>Cyprinodontiformes</taxon>
        <taxon>Goodeidae</taxon>
        <taxon>Goodea</taxon>
    </lineage>
</organism>